<evidence type="ECO:0008006" key="3">
    <source>
        <dbReference type="Google" id="ProtNLM"/>
    </source>
</evidence>
<organism evidence="1 2">
    <name type="scientific">Belliella aquatica</name>
    <dbReference type="NCBI Taxonomy" id="1323734"/>
    <lineage>
        <taxon>Bacteria</taxon>
        <taxon>Pseudomonadati</taxon>
        <taxon>Bacteroidota</taxon>
        <taxon>Cytophagia</taxon>
        <taxon>Cytophagales</taxon>
        <taxon>Cyclobacteriaceae</taxon>
        <taxon>Belliella</taxon>
    </lineage>
</organism>
<dbReference type="Gene3D" id="2.120.10.30">
    <property type="entry name" value="TolB, C-terminal domain"/>
    <property type="match status" value="1"/>
</dbReference>
<dbReference type="Proteomes" id="UP000635885">
    <property type="component" value="Unassembled WGS sequence"/>
</dbReference>
<protein>
    <recommendedName>
        <fullName evidence="3">6-bladed beta-propeller protein</fullName>
    </recommendedName>
</protein>
<accession>A0ABQ1M5S5</accession>
<dbReference type="RefSeq" id="WP_188440495.1">
    <property type="nucleotide sequence ID" value="NZ_BMFD01000003.1"/>
</dbReference>
<sequence>MERICEFLICYVILFGCSKSEESNEFMNTKLIDFKNVKNFDSLISPRDLMKDVEYIKFNTPDEFKLTSVSKIQEMENKLIVLDGKNNILIAFDSNGNYIAQVGKIGEGPEEYKEASDFDIDQNSNIINIFSRADHAILQFDSDLKFLKKIKLKNWASQFGVLESGNLALYSYLGEESNKFNISIYNQSGEVIDQKMMVNPSKNFIPLNYSGFINKEFYTYPLSSKIYKIKENQKEDSLVYLIDFPNKFEEKNIFDHGSYINPADKIKKNILSKFEIGDDGEFLCYYEFREGLSNGYTLGVRLSSGETFGHQNMHHAAKGKGDVFVWMFFTGPYSILSYSKESEFYYAASNIDVVAVYQDYITQRIKEKNVKDIKLLNLLEDMDLEEPVLMKFKLKKYIRTH</sequence>
<comment type="caution">
    <text evidence="1">The sequence shown here is derived from an EMBL/GenBank/DDBJ whole genome shotgun (WGS) entry which is preliminary data.</text>
</comment>
<name>A0ABQ1M5S5_9BACT</name>
<evidence type="ECO:0000313" key="1">
    <source>
        <dbReference type="EMBL" id="GGC33858.1"/>
    </source>
</evidence>
<gene>
    <name evidence="1" type="ORF">GCM10010993_10870</name>
</gene>
<keyword evidence="2" id="KW-1185">Reference proteome</keyword>
<evidence type="ECO:0000313" key="2">
    <source>
        <dbReference type="Proteomes" id="UP000635885"/>
    </source>
</evidence>
<reference evidence="2" key="1">
    <citation type="journal article" date="2019" name="Int. J. Syst. Evol. Microbiol.">
        <title>The Global Catalogue of Microorganisms (GCM) 10K type strain sequencing project: providing services to taxonomists for standard genome sequencing and annotation.</title>
        <authorList>
            <consortium name="The Broad Institute Genomics Platform"/>
            <consortium name="The Broad Institute Genome Sequencing Center for Infectious Disease"/>
            <person name="Wu L."/>
            <person name="Ma J."/>
        </authorList>
    </citation>
    <scope>NUCLEOTIDE SEQUENCE [LARGE SCALE GENOMIC DNA]</scope>
    <source>
        <strain evidence="2">CGMCC 1.12479</strain>
    </source>
</reference>
<dbReference type="InterPro" id="IPR011042">
    <property type="entry name" value="6-blade_b-propeller_TolB-like"/>
</dbReference>
<proteinExistence type="predicted"/>
<dbReference type="PROSITE" id="PS51257">
    <property type="entry name" value="PROKAR_LIPOPROTEIN"/>
    <property type="match status" value="1"/>
</dbReference>
<dbReference type="Pfam" id="PF17170">
    <property type="entry name" value="DUF5128"/>
    <property type="match status" value="1"/>
</dbReference>
<dbReference type="EMBL" id="BMFD01000003">
    <property type="protein sequence ID" value="GGC33858.1"/>
    <property type="molecule type" value="Genomic_DNA"/>
</dbReference>